<feature type="compositionally biased region" description="Polar residues" evidence="20">
    <location>
        <begin position="21"/>
        <end position="32"/>
    </location>
</feature>
<keyword evidence="6" id="KW-0210">Decarboxylase</keyword>
<dbReference type="UniPathway" id="UPA00331">
    <property type="reaction ID" value="UER00451"/>
</dbReference>
<evidence type="ECO:0000256" key="18">
    <source>
        <dbReference type="PIRSR" id="PIRSR001355-4"/>
    </source>
</evidence>
<sequence length="415" mass="47202">MTSLCERPKSRGSLRPRASHSPDNCSTASSNMCPFKIAEEASSPSSNPSISPTSSISSFVSGSSDSGISRDDNGEEHFFEGVEKLLEVWFTNKSGEIDETNDLRYIPRKELDSMLDLVKCTIISSTKNAQLDSYVLSESSMFISQRRFILKTCGTTTPLQCFDELNRIVKTYSGFDTIEDIFYSRKNFERPDLQMMPHCSFEQEVALLDEIFADGAAYCMGTMNRDCWYLYTLNPLDRYVTGNIDVEPDQTIEILMTDLDPEVMKKFTKEVANDGREATKLSGIDKLVPGMKIDDFLFDPCGYSMNGILKNESKDYGLGEYMTIHITPESEFSYVSFESNIPLTSYLDMIQRVLDTFQPGKFILTIFANRTSMAAESHKELQARQDFGDWLRKDIQYTSFQNYELTYAHFVRFPS</sequence>
<comment type="caution">
    <text evidence="21">The sequence shown here is derived from an EMBL/GenBank/DDBJ whole genome shotgun (WGS) entry which is preliminary data.</text>
</comment>
<dbReference type="InterPro" id="IPR048283">
    <property type="entry name" value="AdoMetDC-like"/>
</dbReference>
<dbReference type="Gene3D" id="3.60.90.10">
    <property type="entry name" value="S-adenosylmethionine decarboxylase"/>
    <property type="match status" value="1"/>
</dbReference>
<proteinExistence type="inferred from homology"/>
<keyword evidence="5" id="KW-0949">S-adenosyl-L-methionine</keyword>
<dbReference type="AlphaFoldDB" id="A0A553PF24"/>
<evidence type="ECO:0000256" key="13">
    <source>
        <dbReference type="ARBA" id="ARBA00023317"/>
    </source>
</evidence>
<keyword evidence="12" id="KW-0704">Schiff base</keyword>
<protein>
    <recommendedName>
        <fullName evidence="4">adenosylmethionine decarboxylase</fullName>
        <ecNumber evidence="4">4.1.1.50</ecNumber>
    </recommendedName>
</protein>
<evidence type="ECO:0000256" key="12">
    <source>
        <dbReference type="ARBA" id="ARBA00023270"/>
    </source>
</evidence>
<comment type="cofactor">
    <cofactor evidence="1">
        <name>pyruvate</name>
        <dbReference type="ChEBI" id="CHEBI:15361"/>
    </cofactor>
</comment>
<feature type="compositionally biased region" description="Low complexity" evidence="20">
    <location>
        <begin position="42"/>
        <end position="67"/>
    </location>
</feature>
<dbReference type="PANTHER" id="PTHR11570:SF0">
    <property type="entry name" value="S-ADENOSYLMETHIONINE DECARBOXYLASE PROENZYME"/>
    <property type="match status" value="1"/>
</dbReference>
<dbReference type="PROSITE" id="PS01336">
    <property type="entry name" value="ADOMETDC"/>
    <property type="match status" value="1"/>
</dbReference>
<feature type="region of interest" description="Disordered" evidence="20">
    <location>
        <begin position="1"/>
        <end position="73"/>
    </location>
</feature>
<keyword evidence="8" id="KW-0745">Spermidine biosynthesis</keyword>
<evidence type="ECO:0000256" key="8">
    <source>
        <dbReference type="ARBA" id="ARBA00023066"/>
    </source>
</evidence>
<dbReference type="STRING" id="6832.A0A553PF24"/>
<dbReference type="GO" id="GO:0006597">
    <property type="term" value="P:spermine biosynthetic process"/>
    <property type="evidence" value="ECO:0007669"/>
    <property type="project" value="InterPro"/>
</dbReference>
<evidence type="ECO:0000256" key="17">
    <source>
        <dbReference type="PIRSR" id="PIRSR001355-3"/>
    </source>
</evidence>
<reference evidence="21 22" key="1">
    <citation type="journal article" date="2018" name="Nat. Ecol. Evol.">
        <title>Genomic signatures of mitonuclear coevolution across populations of Tigriopus californicus.</title>
        <authorList>
            <person name="Barreto F.S."/>
            <person name="Watson E.T."/>
            <person name="Lima T.G."/>
            <person name="Willett C.S."/>
            <person name="Edmands S."/>
            <person name="Li W."/>
            <person name="Burton R.S."/>
        </authorList>
    </citation>
    <scope>NUCLEOTIDE SEQUENCE [LARGE SCALE GENOMIC DNA]</scope>
    <source>
        <strain evidence="21 22">San Diego</strain>
    </source>
</reference>
<dbReference type="EC" id="4.1.1.50" evidence="4"/>
<gene>
    <name evidence="21" type="ORF">TCAL_10217</name>
</gene>
<feature type="modified residue" description="Pyruvic acid (Ser); by autocatalysis" evidence="17">
    <location>
        <position position="139"/>
    </location>
</feature>
<evidence type="ECO:0000256" key="7">
    <source>
        <dbReference type="ARBA" id="ARBA00022813"/>
    </source>
</evidence>
<dbReference type="PIRSF" id="PIRSF001355">
    <property type="entry name" value="S-AdenosylMet_decarboxylase"/>
    <property type="match status" value="1"/>
</dbReference>
<evidence type="ECO:0000256" key="5">
    <source>
        <dbReference type="ARBA" id="ARBA00022691"/>
    </source>
</evidence>
<evidence type="ECO:0000256" key="2">
    <source>
        <dbReference type="ARBA" id="ARBA00004911"/>
    </source>
</evidence>
<dbReference type="InterPro" id="IPR001985">
    <property type="entry name" value="S-AdoMet_decarboxylase_euk"/>
</dbReference>
<keyword evidence="7 18" id="KW-0068">Autocatalytic cleavage</keyword>
<evidence type="ECO:0000256" key="15">
    <source>
        <dbReference type="PIRSR" id="PIRSR001355-1"/>
    </source>
</evidence>
<keyword evidence="11" id="KW-0456">Lyase</keyword>
<accession>A0A553PF24</accession>
<dbReference type="InterPro" id="IPR016067">
    <property type="entry name" value="S-AdoMet_deCO2ase_core"/>
</dbReference>
<feature type="binding site" evidence="16">
    <location>
        <position position="329"/>
    </location>
    <ligand>
        <name>substrate</name>
    </ligand>
</feature>
<keyword evidence="13" id="KW-0670">Pyruvate</keyword>
<evidence type="ECO:0000256" key="11">
    <source>
        <dbReference type="ARBA" id="ARBA00023239"/>
    </source>
</evidence>
<organism evidence="21 22">
    <name type="scientific">Tigriopus californicus</name>
    <name type="common">Marine copepod</name>
    <dbReference type="NCBI Taxonomy" id="6832"/>
    <lineage>
        <taxon>Eukaryota</taxon>
        <taxon>Metazoa</taxon>
        <taxon>Ecdysozoa</taxon>
        <taxon>Arthropoda</taxon>
        <taxon>Crustacea</taxon>
        <taxon>Multicrustacea</taxon>
        <taxon>Hexanauplia</taxon>
        <taxon>Copepoda</taxon>
        <taxon>Harpacticoida</taxon>
        <taxon>Harpacticidae</taxon>
        <taxon>Tigriopus</taxon>
    </lineage>
</organism>
<evidence type="ECO:0000256" key="1">
    <source>
        <dbReference type="ARBA" id="ARBA00001928"/>
    </source>
</evidence>
<evidence type="ECO:0000256" key="4">
    <source>
        <dbReference type="ARBA" id="ARBA00012357"/>
    </source>
</evidence>
<feature type="binding site" evidence="16">
    <location>
        <position position="298"/>
    </location>
    <ligand>
        <name>substrate</name>
    </ligand>
</feature>
<comment type="catalytic activity">
    <reaction evidence="14">
        <text>S-adenosyl-L-methionine + H(+) = S-adenosyl 3-(methylsulfanyl)propylamine + CO2</text>
        <dbReference type="Rhea" id="RHEA:15981"/>
        <dbReference type="ChEBI" id="CHEBI:15378"/>
        <dbReference type="ChEBI" id="CHEBI:16526"/>
        <dbReference type="ChEBI" id="CHEBI:57443"/>
        <dbReference type="ChEBI" id="CHEBI:59789"/>
        <dbReference type="EC" id="4.1.1.50"/>
    </reaction>
</comment>
<name>A0A553PF24_TIGCA</name>
<feature type="chain" id="PRO_5042323443" description="S-adenosylmethionine decarboxylase beta chain" evidence="19">
    <location>
        <begin position="1"/>
        <end position="138"/>
    </location>
</feature>
<feature type="active site" description="Proton acceptor; for processing activity" evidence="15">
    <location>
        <position position="325"/>
    </location>
</feature>
<keyword evidence="10" id="KW-0865">Zymogen</keyword>
<evidence type="ECO:0000256" key="19">
    <source>
        <dbReference type="PIRSR" id="PIRSR001355-5"/>
    </source>
</evidence>
<feature type="chain" id="PRO_5042323444" description="S-adenosylmethionine decarboxylase alpha chain" evidence="19">
    <location>
        <begin position="139"/>
        <end position="415"/>
    </location>
</feature>
<keyword evidence="22" id="KW-1185">Reference proteome</keyword>
<dbReference type="Proteomes" id="UP000318571">
    <property type="component" value="Chromosome 5"/>
</dbReference>
<dbReference type="Pfam" id="PF01536">
    <property type="entry name" value="SAM_decarbox"/>
    <property type="match status" value="1"/>
</dbReference>
<evidence type="ECO:0000256" key="14">
    <source>
        <dbReference type="ARBA" id="ARBA00048112"/>
    </source>
</evidence>
<dbReference type="GO" id="GO:0005829">
    <property type="term" value="C:cytosol"/>
    <property type="evidence" value="ECO:0007669"/>
    <property type="project" value="TreeGrafter"/>
</dbReference>
<keyword evidence="9" id="KW-0620">Polyamine biosynthesis</keyword>
<evidence type="ECO:0000256" key="16">
    <source>
        <dbReference type="PIRSR" id="PIRSR001355-2"/>
    </source>
</evidence>
<dbReference type="SUPFAM" id="SSF56276">
    <property type="entry name" value="S-adenosylmethionine decarboxylase"/>
    <property type="match status" value="1"/>
</dbReference>
<dbReference type="OMA" id="TYFASHR"/>
<evidence type="ECO:0000256" key="20">
    <source>
        <dbReference type="SAM" id="MobiDB-lite"/>
    </source>
</evidence>
<feature type="active site" description="Proton acceptor; for processing activity" evidence="15">
    <location>
        <position position="304"/>
    </location>
</feature>
<feature type="binding site" evidence="16">
    <location>
        <position position="79"/>
    </location>
    <ligand>
        <name>substrate</name>
    </ligand>
</feature>
<feature type="site" description="Cleavage (non-hydrolytic); by autolysis" evidence="18">
    <location>
        <begin position="138"/>
        <end position="139"/>
    </location>
</feature>
<evidence type="ECO:0000256" key="6">
    <source>
        <dbReference type="ARBA" id="ARBA00022793"/>
    </source>
</evidence>
<evidence type="ECO:0000256" key="3">
    <source>
        <dbReference type="ARBA" id="ARBA00008466"/>
    </source>
</evidence>
<evidence type="ECO:0000256" key="9">
    <source>
        <dbReference type="ARBA" id="ARBA00023115"/>
    </source>
</evidence>
<dbReference type="GO" id="GO:0004014">
    <property type="term" value="F:adenosylmethionine decarboxylase activity"/>
    <property type="evidence" value="ECO:0007669"/>
    <property type="project" value="UniProtKB-EC"/>
</dbReference>
<dbReference type="GO" id="GO:0008295">
    <property type="term" value="P:spermidine biosynthetic process"/>
    <property type="evidence" value="ECO:0007669"/>
    <property type="project" value="UniProtKB-KW"/>
</dbReference>
<feature type="active site" description="Schiff-base intermediate with substrate; via pyruvic acid" evidence="15">
    <location>
        <position position="139"/>
    </location>
</feature>
<feature type="active site" description="Proton donor; for catalytic activity" evidence="15">
    <location>
        <position position="153"/>
    </location>
</feature>
<comment type="pathway">
    <text evidence="2">Amine and polyamine biosynthesis; S-adenosylmethioninamine biosynthesis; S-adenosylmethioninamine from S-adenosyl-L-methionine: step 1/1.</text>
</comment>
<evidence type="ECO:0000313" key="21">
    <source>
        <dbReference type="EMBL" id="TRY76281.1"/>
    </source>
</evidence>
<dbReference type="InterPro" id="IPR018166">
    <property type="entry name" value="S-AdoMet_deCO2ase_CS"/>
</dbReference>
<dbReference type="EMBL" id="VCGU01000004">
    <property type="protein sequence ID" value="TRY76281.1"/>
    <property type="molecule type" value="Genomic_DNA"/>
</dbReference>
<dbReference type="PANTHER" id="PTHR11570">
    <property type="entry name" value="S-ADENOSYLMETHIONINE DECARBOXYLASE"/>
    <property type="match status" value="1"/>
</dbReference>
<evidence type="ECO:0000313" key="22">
    <source>
        <dbReference type="Proteomes" id="UP000318571"/>
    </source>
</evidence>
<evidence type="ECO:0000256" key="10">
    <source>
        <dbReference type="ARBA" id="ARBA00023145"/>
    </source>
</evidence>
<dbReference type="NCBIfam" id="TIGR00535">
    <property type="entry name" value="SAM_DCase"/>
    <property type="match status" value="1"/>
</dbReference>
<feature type="binding site" evidence="16">
    <location>
        <position position="138"/>
    </location>
    <ligand>
        <name>substrate</name>
    </ligand>
</feature>
<comment type="similarity">
    <text evidence="3">Belongs to the eukaryotic AdoMetDC family.</text>
</comment>